<sequence>MVQLGQLEQRVQQLAQLVTDQVNGPVRLAVLQPTPFCNLDCAYCYLPHRDDRRRMSGEVLDAVGRNLVASPLAAEPLSIVWHGGEPMTLPADWYEDAFARIERASAGRAIRHAFQTNAIGVNDRWIDLFRRWNVRLGVSIDGPQALHDAHRRTRRGGGSHHLSMKGAARLAEAGLSFHLISVLTADSLAQPDALFDFYIENGFRDICFNVDEQEDAHLRSSLDSPGMETAYRRFLDRFFARIAAEGGAFACRELDAARALVLSPPEARRANPQTRPLEIVTVAVDGAMSTYSPELIGAAAPQYDDFRFGNVREGGPETILSNPAFRRLRTDIEAGIAACAEVCPWFDVCGGGAPANKFFEHGHLRGTETLFCRLTRQIGLEAALAALEADVQAA</sequence>
<keyword evidence="5" id="KW-0411">Iron-sulfur</keyword>
<protein>
    <recommendedName>
        <fullName evidence="6">Radical SAM core domain-containing protein</fullName>
    </recommendedName>
</protein>
<dbReference type="SFLD" id="SFLDS00029">
    <property type="entry name" value="Radical_SAM"/>
    <property type="match status" value="1"/>
</dbReference>
<dbReference type="SFLD" id="SFLDG01386">
    <property type="entry name" value="main_SPASM_domain-containing"/>
    <property type="match status" value="1"/>
</dbReference>
<evidence type="ECO:0000259" key="6">
    <source>
        <dbReference type="PROSITE" id="PS51918"/>
    </source>
</evidence>
<dbReference type="Gene3D" id="3.20.20.70">
    <property type="entry name" value="Aldolase class I"/>
    <property type="match status" value="1"/>
</dbReference>
<organism evidence="7 8">
    <name type="scientific">Paracoccus halophilus</name>
    <dbReference type="NCBI Taxonomy" id="376733"/>
    <lineage>
        <taxon>Bacteria</taxon>
        <taxon>Pseudomonadati</taxon>
        <taxon>Pseudomonadota</taxon>
        <taxon>Alphaproteobacteria</taxon>
        <taxon>Rhodobacterales</taxon>
        <taxon>Paracoccaceae</taxon>
        <taxon>Paracoccus</taxon>
    </lineage>
</organism>
<evidence type="ECO:0000256" key="2">
    <source>
        <dbReference type="ARBA" id="ARBA00022691"/>
    </source>
</evidence>
<gene>
    <name evidence="7" type="ORF">SAMN04487972_106173</name>
</gene>
<evidence type="ECO:0000256" key="3">
    <source>
        <dbReference type="ARBA" id="ARBA00022723"/>
    </source>
</evidence>
<dbReference type="CDD" id="cd01335">
    <property type="entry name" value="Radical_SAM"/>
    <property type="match status" value="1"/>
</dbReference>
<keyword evidence="4" id="KW-0408">Iron</keyword>
<reference evidence="7 8" key="1">
    <citation type="submission" date="2016-10" db="EMBL/GenBank/DDBJ databases">
        <authorList>
            <person name="de Groot N.N."/>
        </authorList>
    </citation>
    <scope>NUCLEOTIDE SEQUENCE [LARGE SCALE GENOMIC DNA]</scope>
    <source>
        <strain evidence="7 8">CGMCC 1.6117</strain>
    </source>
</reference>
<dbReference type="GO" id="GO:0046872">
    <property type="term" value="F:metal ion binding"/>
    <property type="evidence" value="ECO:0007669"/>
    <property type="project" value="UniProtKB-KW"/>
</dbReference>
<dbReference type="InterPro" id="IPR058240">
    <property type="entry name" value="rSAM_sf"/>
</dbReference>
<dbReference type="Pfam" id="PF04055">
    <property type="entry name" value="Radical_SAM"/>
    <property type="match status" value="1"/>
</dbReference>
<dbReference type="RefSeq" id="WP_081967480.1">
    <property type="nucleotide sequence ID" value="NZ_FOJO01000006.1"/>
</dbReference>
<evidence type="ECO:0000256" key="5">
    <source>
        <dbReference type="ARBA" id="ARBA00023014"/>
    </source>
</evidence>
<keyword evidence="2" id="KW-0949">S-adenosyl-L-methionine</keyword>
<comment type="cofactor">
    <cofactor evidence="1">
        <name>[4Fe-4S] cluster</name>
        <dbReference type="ChEBI" id="CHEBI:49883"/>
    </cofactor>
</comment>
<feature type="domain" description="Radical SAM core" evidence="6">
    <location>
        <begin position="18"/>
        <end position="248"/>
    </location>
</feature>
<dbReference type="InterPro" id="IPR007197">
    <property type="entry name" value="rSAM"/>
</dbReference>
<proteinExistence type="predicted"/>
<dbReference type="PROSITE" id="PS51918">
    <property type="entry name" value="RADICAL_SAM"/>
    <property type="match status" value="1"/>
</dbReference>
<evidence type="ECO:0000313" key="7">
    <source>
        <dbReference type="EMBL" id="SFA49312.1"/>
    </source>
</evidence>
<dbReference type="SFLD" id="SFLDG01067">
    <property type="entry name" value="SPASM/twitch_domain_containing"/>
    <property type="match status" value="1"/>
</dbReference>
<dbReference type="PANTHER" id="PTHR43273:SF8">
    <property type="entry name" value="RADICAL SAM DOMAIN PROTEIN"/>
    <property type="match status" value="1"/>
</dbReference>
<dbReference type="OrthoDB" id="9782387at2"/>
<evidence type="ECO:0000256" key="1">
    <source>
        <dbReference type="ARBA" id="ARBA00001966"/>
    </source>
</evidence>
<evidence type="ECO:0000313" key="8">
    <source>
        <dbReference type="Proteomes" id="UP000182312"/>
    </source>
</evidence>
<dbReference type="InterPro" id="IPR013785">
    <property type="entry name" value="Aldolase_TIM"/>
</dbReference>
<name>A0A1I0TC01_9RHOB</name>
<dbReference type="NCBIfam" id="TIGR04261">
    <property type="entry name" value="rSAM_GlyRichRpt"/>
    <property type="match status" value="1"/>
</dbReference>
<dbReference type="Proteomes" id="UP000182312">
    <property type="component" value="Unassembled WGS sequence"/>
</dbReference>
<dbReference type="AlphaFoldDB" id="A0A1I0TC01"/>
<dbReference type="SUPFAM" id="SSF102114">
    <property type="entry name" value="Radical SAM enzymes"/>
    <property type="match status" value="1"/>
</dbReference>
<dbReference type="SFLD" id="SFLDG01072">
    <property type="entry name" value="dehydrogenase_like"/>
    <property type="match status" value="1"/>
</dbReference>
<evidence type="ECO:0000256" key="4">
    <source>
        <dbReference type="ARBA" id="ARBA00023004"/>
    </source>
</evidence>
<dbReference type="GO" id="GO:0016491">
    <property type="term" value="F:oxidoreductase activity"/>
    <property type="evidence" value="ECO:0007669"/>
    <property type="project" value="InterPro"/>
</dbReference>
<dbReference type="InterPro" id="IPR026357">
    <property type="entry name" value="rSAM_SPASM_GrrM_OscB"/>
</dbReference>
<dbReference type="InterPro" id="IPR023867">
    <property type="entry name" value="Sulphatase_maturase_rSAM"/>
</dbReference>
<dbReference type="GO" id="GO:0051536">
    <property type="term" value="F:iron-sulfur cluster binding"/>
    <property type="evidence" value="ECO:0007669"/>
    <property type="project" value="UniProtKB-KW"/>
</dbReference>
<dbReference type="PANTHER" id="PTHR43273">
    <property type="entry name" value="ANAEROBIC SULFATASE-MATURATING ENZYME HOMOLOG ASLB-RELATED"/>
    <property type="match status" value="1"/>
</dbReference>
<accession>A0A1I0TC01</accession>
<keyword evidence="3" id="KW-0479">Metal-binding</keyword>
<dbReference type="EMBL" id="FOJO01000006">
    <property type="protein sequence ID" value="SFA49312.1"/>
    <property type="molecule type" value="Genomic_DNA"/>
</dbReference>